<gene>
    <name evidence="1" type="ORF">CcaverHIS019_0411270</name>
</gene>
<sequence length="119" mass="14344">MTELANLKVKYHSMVERHATLLAQHTMLQDEHGVLEGQHDGVRDMLALLQNKYKWLFREYCDLAQEQTKLQIVVMRQEKEIERLKMLYEDQLALKKGKRKKRRDWAAWWAEWKRGMGFA</sequence>
<organism evidence="1 2">
    <name type="scientific">Cutaneotrichosporon cavernicola</name>
    <dbReference type="NCBI Taxonomy" id="279322"/>
    <lineage>
        <taxon>Eukaryota</taxon>
        <taxon>Fungi</taxon>
        <taxon>Dikarya</taxon>
        <taxon>Basidiomycota</taxon>
        <taxon>Agaricomycotina</taxon>
        <taxon>Tremellomycetes</taxon>
        <taxon>Trichosporonales</taxon>
        <taxon>Trichosporonaceae</taxon>
        <taxon>Cutaneotrichosporon</taxon>
    </lineage>
</organism>
<dbReference type="EMBL" id="AP028215">
    <property type="protein sequence ID" value="BEI92307.1"/>
    <property type="molecule type" value="Genomic_DNA"/>
</dbReference>
<dbReference type="GeneID" id="85496177"/>
<dbReference type="RefSeq" id="XP_060457572.1">
    <property type="nucleotide sequence ID" value="XM_060601039.1"/>
</dbReference>
<proteinExistence type="predicted"/>
<protein>
    <submittedName>
        <fullName evidence="1">Uncharacterized protein</fullName>
    </submittedName>
</protein>
<evidence type="ECO:0000313" key="1">
    <source>
        <dbReference type="EMBL" id="BEI92307.1"/>
    </source>
</evidence>
<reference evidence="1" key="1">
    <citation type="journal article" date="2023" name="BMC Genomics">
        <title>Chromosome-level genome assemblies of Cutaneotrichosporon spp. (Trichosporonales, Basidiomycota) reveal imbalanced evolution between nucleotide sequences and chromosome synteny.</title>
        <authorList>
            <person name="Kobayashi Y."/>
            <person name="Kayamori A."/>
            <person name="Aoki K."/>
            <person name="Shiwa Y."/>
            <person name="Matsutani M."/>
            <person name="Fujita N."/>
            <person name="Sugita T."/>
            <person name="Iwasaki W."/>
            <person name="Tanaka N."/>
            <person name="Takashima M."/>
        </authorList>
    </citation>
    <scope>NUCLEOTIDE SEQUENCE</scope>
    <source>
        <strain evidence="1">HIS019</strain>
    </source>
</reference>
<name>A0AA48L5G4_9TREE</name>
<keyword evidence="2" id="KW-1185">Reference proteome</keyword>
<evidence type="ECO:0000313" key="2">
    <source>
        <dbReference type="Proteomes" id="UP001233271"/>
    </source>
</evidence>
<dbReference type="KEGG" id="ccac:CcaHIS019_0411270"/>
<dbReference type="AlphaFoldDB" id="A0AA48L5G4"/>
<dbReference type="Proteomes" id="UP001233271">
    <property type="component" value="Chromosome 4"/>
</dbReference>
<accession>A0AA48L5G4</accession>